<dbReference type="GO" id="GO:0032784">
    <property type="term" value="P:regulation of DNA-templated transcription elongation"/>
    <property type="evidence" value="ECO:0007669"/>
    <property type="project" value="InterPro"/>
</dbReference>
<dbReference type="EMBL" id="CP144697">
    <property type="protein sequence ID" value="WVZ15019.1"/>
    <property type="molecule type" value="Genomic_DNA"/>
</dbReference>
<dbReference type="Proteomes" id="UP001374535">
    <property type="component" value="Chromosome 4"/>
</dbReference>
<evidence type="ECO:0000313" key="2">
    <source>
        <dbReference type="Proteomes" id="UP001374535"/>
    </source>
</evidence>
<keyword evidence="2" id="KW-1185">Reference proteome</keyword>
<dbReference type="Gene3D" id="1.20.930.10">
    <property type="entry name" value="Conserved domain common to transcription factors TFIIS, elongin A, CRSP70"/>
    <property type="match status" value="1"/>
</dbReference>
<organism evidence="1 2">
    <name type="scientific">Vigna mungo</name>
    <name type="common">Black gram</name>
    <name type="synonym">Phaseolus mungo</name>
    <dbReference type="NCBI Taxonomy" id="3915"/>
    <lineage>
        <taxon>Eukaryota</taxon>
        <taxon>Viridiplantae</taxon>
        <taxon>Streptophyta</taxon>
        <taxon>Embryophyta</taxon>
        <taxon>Tracheophyta</taxon>
        <taxon>Spermatophyta</taxon>
        <taxon>Magnoliopsida</taxon>
        <taxon>eudicotyledons</taxon>
        <taxon>Gunneridae</taxon>
        <taxon>Pentapetalae</taxon>
        <taxon>rosids</taxon>
        <taxon>fabids</taxon>
        <taxon>Fabales</taxon>
        <taxon>Fabaceae</taxon>
        <taxon>Papilionoideae</taxon>
        <taxon>50 kb inversion clade</taxon>
        <taxon>NPAAA clade</taxon>
        <taxon>indigoferoid/millettioid clade</taxon>
        <taxon>Phaseoleae</taxon>
        <taxon>Vigna</taxon>
    </lineage>
</organism>
<dbReference type="GO" id="GO:0009742">
    <property type="term" value="P:brassinosteroid mediated signaling pathway"/>
    <property type="evidence" value="ECO:0007669"/>
    <property type="project" value="InterPro"/>
</dbReference>
<gene>
    <name evidence="1" type="ORF">V8G54_012585</name>
</gene>
<proteinExistence type="predicted"/>
<name>A0AAQ3S457_VIGMU</name>
<dbReference type="InterPro" id="IPR035441">
    <property type="entry name" value="TFIIS/LEDGF_dom_sf"/>
</dbReference>
<dbReference type="InterPro" id="IPR044204">
    <property type="entry name" value="IWS1/2"/>
</dbReference>
<reference evidence="1 2" key="1">
    <citation type="journal article" date="2023" name="Life. Sci Alliance">
        <title>Evolutionary insights into 3D genome organization and epigenetic landscape of Vigna mungo.</title>
        <authorList>
            <person name="Junaid A."/>
            <person name="Singh B."/>
            <person name="Bhatia S."/>
        </authorList>
    </citation>
    <scope>NUCLEOTIDE SEQUENCE [LARGE SCALE GENOMIC DNA]</scope>
    <source>
        <strain evidence="1">Urdbean</strain>
    </source>
</reference>
<dbReference type="PANTHER" id="PTHR47350">
    <property type="entry name" value="PROTEIN IWS1 HOMOLOG 1"/>
    <property type="match status" value="1"/>
</dbReference>
<accession>A0AAQ3S457</accession>
<evidence type="ECO:0000313" key="1">
    <source>
        <dbReference type="EMBL" id="WVZ15019.1"/>
    </source>
</evidence>
<evidence type="ECO:0008006" key="3">
    <source>
        <dbReference type="Google" id="ProtNLM"/>
    </source>
</evidence>
<dbReference type="AlphaFoldDB" id="A0AAQ3S457"/>
<dbReference type="PANTHER" id="PTHR47350:SF4">
    <property type="entry name" value="PROTEIN IWS1 HOMOLOG 1"/>
    <property type="match status" value="1"/>
</dbReference>
<protein>
    <recommendedName>
        <fullName evidence="3">TFIIS N-terminal domain-containing protein</fullName>
    </recommendedName>
</protein>
<sequence length="183" mass="21212">MEMTKMITRSNYEAEQVENDKEINDLFQLGRKRKRNPRNLVEITLSVIKVMSEFKVAVQDSVDLNRQGKPAINKFKILSLFTDILSEKQQEFLDNGLLTVLKNWLEPLPDGSLPNLTIRTKILKILNDIDLEHRNRREHLKNSGIGNTVRPSIFAQEGVVPVKVLRRSSQRYKKTLYPQQLDA</sequence>